<sequence length="154" mass="17439">MCRNSRRSRAIVFAKKYSASINRPRHCTRRGQYTGPGSKVTPVGLPVLTELRELQFLMVRIDTAATNWSTLGVCSTTVKTLRLDGSNIKDPLTDFRHLLDMFPRVNYVGMRGLRHEICVAIEMLRENKRQRLASSSSSRTAAPRVKNECNSETL</sequence>
<evidence type="ECO:0000313" key="3">
    <source>
        <dbReference type="Proteomes" id="UP000054166"/>
    </source>
</evidence>
<gene>
    <name evidence="2" type="ORF">PILCRDRAFT_371039</name>
</gene>
<reference evidence="2 3" key="1">
    <citation type="submission" date="2014-04" db="EMBL/GenBank/DDBJ databases">
        <authorList>
            <consortium name="DOE Joint Genome Institute"/>
            <person name="Kuo A."/>
            <person name="Tarkka M."/>
            <person name="Buscot F."/>
            <person name="Kohler A."/>
            <person name="Nagy L.G."/>
            <person name="Floudas D."/>
            <person name="Copeland A."/>
            <person name="Barry K.W."/>
            <person name="Cichocki N."/>
            <person name="Veneault-Fourrey C."/>
            <person name="LaButti K."/>
            <person name="Lindquist E.A."/>
            <person name="Lipzen A."/>
            <person name="Lundell T."/>
            <person name="Morin E."/>
            <person name="Murat C."/>
            <person name="Sun H."/>
            <person name="Tunlid A."/>
            <person name="Henrissat B."/>
            <person name="Grigoriev I.V."/>
            <person name="Hibbett D.S."/>
            <person name="Martin F."/>
            <person name="Nordberg H.P."/>
            <person name="Cantor M.N."/>
            <person name="Hua S.X."/>
        </authorList>
    </citation>
    <scope>NUCLEOTIDE SEQUENCE [LARGE SCALE GENOMIC DNA]</scope>
    <source>
        <strain evidence="2 3">F 1598</strain>
    </source>
</reference>
<proteinExistence type="predicted"/>
<name>A0A0C3FLC2_PILCF</name>
<evidence type="ECO:0000313" key="2">
    <source>
        <dbReference type="EMBL" id="KIM84830.1"/>
    </source>
</evidence>
<dbReference type="EMBL" id="KN832986">
    <property type="protein sequence ID" value="KIM84830.1"/>
    <property type="molecule type" value="Genomic_DNA"/>
</dbReference>
<keyword evidence="3" id="KW-1185">Reference proteome</keyword>
<protein>
    <submittedName>
        <fullName evidence="2">Uncharacterized protein</fullName>
    </submittedName>
</protein>
<feature type="region of interest" description="Disordered" evidence="1">
    <location>
        <begin position="130"/>
        <end position="154"/>
    </location>
</feature>
<organism evidence="2 3">
    <name type="scientific">Piloderma croceum (strain F 1598)</name>
    <dbReference type="NCBI Taxonomy" id="765440"/>
    <lineage>
        <taxon>Eukaryota</taxon>
        <taxon>Fungi</taxon>
        <taxon>Dikarya</taxon>
        <taxon>Basidiomycota</taxon>
        <taxon>Agaricomycotina</taxon>
        <taxon>Agaricomycetes</taxon>
        <taxon>Agaricomycetidae</taxon>
        <taxon>Atheliales</taxon>
        <taxon>Atheliaceae</taxon>
        <taxon>Piloderma</taxon>
    </lineage>
</organism>
<dbReference type="InParanoid" id="A0A0C3FLC2"/>
<accession>A0A0C3FLC2</accession>
<reference evidence="3" key="2">
    <citation type="submission" date="2015-01" db="EMBL/GenBank/DDBJ databases">
        <title>Evolutionary Origins and Diversification of the Mycorrhizal Mutualists.</title>
        <authorList>
            <consortium name="DOE Joint Genome Institute"/>
            <consortium name="Mycorrhizal Genomics Consortium"/>
            <person name="Kohler A."/>
            <person name="Kuo A."/>
            <person name="Nagy L.G."/>
            <person name="Floudas D."/>
            <person name="Copeland A."/>
            <person name="Barry K.W."/>
            <person name="Cichocki N."/>
            <person name="Veneault-Fourrey C."/>
            <person name="LaButti K."/>
            <person name="Lindquist E.A."/>
            <person name="Lipzen A."/>
            <person name="Lundell T."/>
            <person name="Morin E."/>
            <person name="Murat C."/>
            <person name="Riley R."/>
            <person name="Ohm R."/>
            <person name="Sun H."/>
            <person name="Tunlid A."/>
            <person name="Henrissat B."/>
            <person name="Grigoriev I.V."/>
            <person name="Hibbett D.S."/>
            <person name="Martin F."/>
        </authorList>
    </citation>
    <scope>NUCLEOTIDE SEQUENCE [LARGE SCALE GENOMIC DNA]</scope>
    <source>
        <strain evidence="3">F 1598</strain>
    </source>
</reference>
<evidence type="ECO:0000256" key="1">
    <source>
        <dbReference type="SAM" id="MobiDB-lite"/>
    </source>
</evidence>
<dbReference type="AlphaFoldDB" id="A0A0C3FLC2"/>
<feature type="compositionally biased region" description="Basic and acidic residues" evidence="1">
    <location>
        <begin position="145"/>
        <end position="154"/>
    </location>
</feature>
<dbReference type="HOGENOM" id="CLU_1704914_0_0_1"/>
<dbReference type="Proteomes" id="UP000054166">
    <property type="component" value="Unassembled WGS sequence"/>
</dbReference>